<gene>
    <name evidence="1" type="ORF">L1987_41790</name>
</gene>
<organism evidence="1 2">
    <name type="scientific">Smallanthus sonchifolius</name>
    <dbReference type="NCBI Taxonomy" id="185202"/>
    <lineage>
        <taxon>Eukaryota</taxon>
        <taxon>Viridiplantae</taxon>
        <taxon>Streptophyta</taxon>
        <taxon>Embryophyta</taxon>
        <taxon>Tracheophyta</taxon>
        <taxon>Spermatophyta</taxon>
        <taxon>Magnoliopsida</taxon>
        <taxon>eudicotyledons</taxon>
        <taxon>Gunneridae</taxon>
        <taxon>Pentapetalae</taxon>
        <taxon>asterids</taxon>
        <taxon>campanulids</taxon>
        <taxon>Asterales</taxon>
        <taxon>Asteraceae</taxon>
        <taxon>Asteroideae</taxon>
        <taxon>Heliantheae alliance</taxon>
        <taxon>Millerieae</taxon>
        <taxon>Smallanthus</taxon>
    </lineage>
</organism>
<dbReference type="EMBL" id="CM042030">
    <property type="protein sequence ID" value="KAI3787362.1"/>
    <property type="molecule type" value="Genomic_DNA"/>
</dbReference>
<name>A0ACB9GXC5_9ASTR</name>
<reference evidence="2" key="1">
    <citation type="journal article" date="2022" name="Mol. Ecol. Resour.">
        <title>The genomes of chicory, endive, great burdock and yacon provide insights into Asteraceae palaeo-polyploidization history and plant inulin production.</title>
        <authorList>
            <person name="Fan W."/>
            <person name="Wang S."/>
            <person name="Wang H."/>
            <person name="Wang A."/>
            <person name="Jiang F."/>
            <person name="Liu H."/>
            <person name="Zhao H."/>
            <person name="Xu D."/>
            <person name="Zhang Y."/>
        </authorList>
    </citation>
    <scope>NUCLEOTIDE SEQUENCE [LARGE SCALE GENOMIC DNA]</scope>
    <source>
        <strain evidence="2">cv. Yunnan</strain>
    </source>
</reference>
<sequence length="78" mass="9124">MHCLVISPTYIWKLRALYVFHKVIHLLRYLIVLFLSIRLLWVLSTCKAIIINGACKPKIPFALYSSEIRPDWPLGFPL</sequence>
<comment type="caution">
    <text evidence="1">The sequence shown here is derived from an EMBL/GenBank/DDBJ whole genome shotgun (WGS) entry which is preliminary data.</text>
</comment>
<dbReference type="Proteomes" id="UP001056120">
    <property type="component" value="Linkage Group LG13"/>
</dbReference>
<evidence type="ECO:0000313" key="2">
    <source>
        <dbReference type="Proteomes" id="UP001056120"/>
    </source>
</evidence>
<keyword evidence="2" id="KW-1185">Reference proteome</keyword>
<evidence type="ECO:0000313" key="1">
    <source>
        <dbReference type="EMBL" id="KAI3787362.1"/>
    </source>
</evidence>
<reference evidence="1 2" key="2">
    <citation type="journal article" date="2022" name="Mol. Ecol. Resour.">
        <title>The genomes of chicory, endive, great burdock and yacon provide insights into Asteraceae paleo-polyploidization history and plant inulin production.</title>
        <authorList>
            <person name="Fan W."/>
            <person name="Wang S."/>
            <person name="Wang H."/>
            <person name="Wang A."/>
            <person name="Jiang F."/>
            <person name="Liu H."/>
            <person name="Zhao H."/>
            <person name="Xu D."/>
            <person name="Zhang Y."/>
        </authorList>
    </citation>
    <scope>NUCLEOTIDE SEQUENCE [LARGE SCALE GENOMIC DNA]</scope>
    <source>
        <strain evidence="2">cv. Yunnan</strain>
        <tissue evidence="1">Leaves</tissue>
    </source>
</reference>
<protein>
    <submittedName>
        <fullName evidence="1">Uncharacterized protein</fullName>
    </submittedName>
</protein>
<proteinExistence type="predicted"/>
<accession>A0ACB9GXC5</accession>